<feature type="compositionally biased region" description="Basic and acidic residues" evidence="6">
    <location>
        <begin position="373"/>
        <end position="392"/>
    </location>
</feature>
<keyword evidence="7" id="KW-0812">Transmembrane</keyword>
<evidence type="ECO:0000259" key="8">
    <source>
        <dbReference type="PROSITE" id="PS50888"/>
    </source>
</evidence>
<dbReference type="GO" id="GO:0046983">
    <property type="term" value="F:protein dimerization activity"/>
    <property type="evidence" value="ECO:0007669"/>
    <property type="project" value="InterPro"/>
</dbReference>
<feature type="transmembrane region" description="Helical" evidence="7">
    <location>
        <begin position="78"/>
        <end position="102"/>
    </location>
</feature>
<keyword evidence="2" id="KW-0805">Transcription regulation</keyword>
<dbReference type="GO" id="GO:0005634">
    <property type="term" value="C:nucleus"/>
    <property type="evidence" value="ECO:0007669"/>
    <property type="project" value="UniProtKB-SubCell"/>
</dbReference>
<proteinExistence type="predicted"/>
<dbReference type="OrthoDB" id="690068at2759"/>
<dbReference type="CDD" id="cd11453">
    <property type="entry name" value="bHLH_AtBIM_like"/>
    <property type="match status" value="1"/>
</dbReference>
<dbReference type="PANTHER" id="PTHR46412:SF6">
    <property type="entry name" value="TRANSCRIPTION FACTOR BIM2"/>
    <property type="match status" value="1"/>
</dbReference>
<dbReference type="PANTHER" id="PTHR46412">
    <property type="entry name" value="BES1-INTERACTING MYC-LIKE PROTEIN"/>
    <property type="match status" value="1"/>
</dbReference>
<dbReference type="GO" id="GO:0003677">
    <property type="term" value="F:DNA binding"/>
    <property type="evidence" value="ECO:0007669"/>
    <property type="project" value="UniProtKB-KW"/>
</dbReference>
<dbReference type="GO" id="GO:0003700">
    <property type="term" value="F:DNA-binding transcription factor activity"/>
    <property type="evidence" value="ECO:0007669"/>
    <property type="project" value="InterPro"/>
</dbReference>
<dbReference type="GO" id="GO:0006351">
    <property type="term" value="P:DNA-templated transcription"/>
    <property type="evidence" value="ECO:0007669"/>
    <property type="project" value="InterPro"/>
</dbReference>
<dbReference type="Proteomes" id="UP000828251">
    <property type="component" value="Unassembled WGS sequence"/>
</dbReference>
<dbReference type="InterPro" id="IPR011598">
    <property type="entry name" value="bHLH_dom"/>
</dbReference>
<keyword evidence="3" id="KW-0238">DNA-binding</keyword>
<dbReference type="AlphaFoldDB" id="A0A9D3ZF72"/>
<name>A0A9D3ZF72_9ROSI</name>
<evidence type="ECO:0000256" key="6">
    <source>
        <dbReference type="SAM" id="MobiDB-lite"/>
    </source>
</evidence>
<evidence type="ECO:0000313" key="10">
    <source>
        <dbReference type="Proteomes" id="UP000828251"/>
    </source>
</evidence>
<gene>
    <name evidence="9" type="ORF">J1N35_043696</name>
</gene>
<evidence type="ECO:0000256" key="7">
    <source>
        <dbReference type="SAM" id="Phobius"/>
    </source>
</evidence>
<feature type="region of interest" description="Disordered" evidence="6">
    <location>
        <begin position="357"/>
        <end position="392"/>
    </location>
</feature>
<sequence>MRTGKGSQEEEEYEEEEFGSKKGGFSSNQTMTFNPNNNSTTNKGILLDWIPLFMPRSPFSPFFFHCIFLHDCFLKRVFFFYFCCIWNSGFFFGVPVPGLFFIHSGGVEADGKNNDKANAIRSKHSVTEQRRRSKINERFQRLRDLIPNTDQKRDTASFLLEVIEYVQYLQEKVQKYEDSYQGWSSEPAKLMPWRNSHWHVQSLVGHPQAIKNGSGPGATFARKFDENNTNINPTVITSVPNAIETDPIRYVTSKTMDCQTELANNGTHLPIQGENVLVHPLQRPVSETQSTECLVGNDIPINQQEDLTIEGGTISISSIYSQGLLSALAQALQGSGLDLSQANMSVQIDLGKHANRGLSAKEPHNSPHQAMTHPRDVSSGEDSDHAQKRLKK</sequence>
<evidence type="ECO:0000256" key="1">
    <source>
        <dbReference type="ARBA" id="ARBA00004123"/>
    </source>
</evidence>
<evidence type="ECO:0000313" key="9">
    <source>
        <dbReference type="EMBL" id="KAH1031522.1"/>
    </source>
</evidence>
<evidence type="ECO:0000256" key="5">
    <source>
        <dbReference type="ARBA" id="ARBA00023242"/>
    </source>
</evidence>
<dbReference type="SUPFAM" id="SSF47459">
    <property type="entry name" value="HLH, helix-loop-helix DNA-binding domain"/>
    <property type="match status" value="1"/>
</dbReference>
<keyword evidence="7" id="KW-1133">Transmembrane helix</keyword>
<keyword evidence="7" id="KW-0472">Membrane</keyword>
<dbReference type="PROSITE" id="PS50888">
    <property type="entry name" value="BHLH"/>
    <property type="match status" value="1"/>
</dbReference>
<keyword evidence="10" id="KW-1185">Reference proteome</keyword>
<dbReference type="SMART" id="SM00353">
    <property type="entry name" value="HLH"/>
    <property type="match status" value="1"/>
</dbReference>
<comment type="caution">
    <text evidence="9">The sequence shown here is derived from an EMBL/GenBank/DDBJ whole genome shotgun (WGS) entry which is preliminary data.</text>
</comment>
<organism evidence="9 10">
    <name type="scientific">Gossypium stocksii</name>
    <dbReference type="NCBI Taxonomy" id="47602"/>
    <lineage>
        <taxon>Eukaryota</taxon>
        <taxon>Viridiplantae</taxon>
        <taxon>Streptophyta</taxon>
        <taxon>Embryophyta</taxon>
        <taxon>Tracheophyta</taxon>
        <taxon>Spermatophyta</taxon>
        <taxon>Magnoliopsida</taxon>
        <taxon>eudicotyledons</taxon>
        <taxon>Gunneridae</taxon>
        <taxon>Pentapetalae</taxon>
        <taxon>rosids</taxon>
        <taxon>malvids</taxon>
        <taxon>Malvales</taxon>
        <taxon>Malvaceae</taxon>
        <taxon>Malvoideae</taxon>
        <taxon>Gossypium</taxon>
    </lineage>
</organism>
<comment type="subcellular location">
    <subcellularLocation>
        <location evidence="1">Nucleus</location>
    </subcellularLocation>
</comment>
<accession>A0A9D3ZF72</accession>
<feature type="region of interest" description="Disordered" evidence="6">
    <location>
        <begin position="1"/>
        <end position="37"/>
    </location>
</feature>
<dbReference type="EMBL" id="JAIQCV010000013">
    <property type="protein sequence ID" value="KAH1031522.1"/>
    <property type="molecule type" value="Genomic_DNA"/>
</dbReference>
<evidence type="ECO:0000256" key="3">
    <source>
        <dbReference type="ARBA" id="ARBA00023125"/>
    </source>
</evidence>
<dbReference type="Pfam" id="PF00010">
    <property type="entry name" value="HLH"/>
    <property type="match status" value="1"/>
</dbReference>
<evidence type="ECO:0000256" key="2">
    <source>
        <dbReference type="ARBA" id="ARBA00023015"/>
    </source>
</evidence>
<feature type="compositionally biased region" description="Polar residues" evidence="6">
    <location>
        <begin position="28"/>
        <end position="37"/>
    </location>
</feature>
<feature type="domain" description="BHLH" evidence="8">
    <location>
        <begin position="119"/>
        <end position="169"/>
    </location>
</feature>
<dbReference type="InterPro" id="IPR036638">
    <property type="entry name" value="HLH_DNA-bd_sf"/>
</dbReference>
<keyword evidence="5" id="KW-0539">Nucleus</keyword>
<dbReference type="Gene3D" id="4.10.280.10">
    <property type="entry name" value="Helix-loop-helix DNA-binding domain"/>
    <property type="match status" value="1"/>
</dbReference>
<evidence type="ECO:0000256" key="4">
    <source>
        <dbReference type="ARBA" id="ARBA00023163"/>
    </source>
</evidence>
<protein>
    <recommendedName>
        <fullName evidence="8">BHLH domain-containing protein</fullName>
    </recommendedName>
</protein>
<dbReference type="FunFam" id="4.10.280.10:FF:000093">
    <property type="entry name" value="BHLH domain class transcription factor"/>
    <property type="match status" value="1"/>
</dbReference>
<dbReference type="InterPro" id="IPR044295">
    <property type="entry name" value="BIM1/2/3"/>
</dbReference>
<reference evidence="9 10" key="1">
    <citation type="journal article" date="2021" name="Plant Biotechnol. J.">
        <title>Multi-omics assisted identification of the key and species-specific regulatory components of drought-tolerant mechanisms in Gossypium stocksii.</title>
        <authorList>
            <person name="Yu D."/>
            <person name="Ke L."/>
            <person name="Zhang D."/>
            <person name="Wu Y."/>
            <person name="Sun Y."/>
            <person name="Mei J."/>
            <person name="Sun J."/>
            <person name="Sun Y."/>
        </authorList>
    </citation>
    <scope>NUCLEOTIDE SEQUENCE [LARGE SCALE GENOMIC DNA]</scope>
    <source>
        <strain evidence="10">cv. E1</strain>
        <tissue evidence="9">Leaf</tissue>
    </source>
</reference>
<keyword evidence="4" id="KW-0804">Transcription</keyword>